<reference evidence="1 2" key="1">
    <citation type="submission" date="2018-07" db="EMBL/GenBank/DDBJ databases">
        <title>Genomic Encyclopedia of Type Strains, Phase III (KMG-III): the genomes of soil and plant-associated and newly described type strains.</title>
        <authorList>
            <person name="Whitman W."/>
        </authorList>
    </citation>
    <scope>NUCLEOTIDE SEQUENCE [LARGE SCALE GENOMIC DNA]</scope>
    <source>
        <strain evidence="1 2">CECT 7506</strain>
    </source>
</reference>
<accession>A0A368VZN5</accession>
<evidence type="ECO:0000313" key="2">
    <source>
        <dbReference type="Proteomes" id="UP000252415"/>
    </source>
</evidence>
<sequence length="50" mass="5811">MSKHDDLFQDLKQIRDTWASVDYLGPSAVIPEWSELKGEYETLRNTLKKG</sequence>
<protein>
    <submittedName>
        <fullName evidence="1">Uncharacterized protein</fullName>
    </submittedName>
</protein>
<name>A0A368VZN5_9BACL</name>
<dbReference type="AlphaFoldDB" id="A0A368VZN5"/>
<gene>
    <name evidence="1" type="ORF">DFP97_10890</name>
</gene>
<keyword evidence="2" id="KW-1185">Reference proteome</keyword>
<comment type="caution">
    <text evidence="1">The sequence shown here is derived from an EMBL/GenBank/DDBJ whole genome shotgun (WGS) entry which is preliminary data.</text>
</comment>
<organism evidence="1 2">
    <name type="scientific">Paenibacillus prosopidis</name>
    <dbReference type="NCBI Taxonomy" id="630520"/>
    <lineage>
        <taxon>Bacteria</taxon>
        <taxon>Bacillati</taxon>
        <taxon>Bacillota</taxon>
        <taxon>Bacilli</taxon>
        <taxon>Bacillales</taxon>
        <taxon>Paenibacillaceae</taxon>
        <taxon>Paenibacillus</taxon>
    </lineage>
</organism>
<proteinExistence type="predicted"/>
<dbReference type="RefSeq" id="WP_181873521.1">
    <property type="nucleotide sequence ID" value="NZ_QPJD01000008.1"/>
</dbReference>
<evidence type="ECO:0000313" key="1">
    <source>
        <dbReference type="EMBL" id="RCW47475.1"/>
    </source>
</evidence>
<dbReference type="EMBL" id="QPJD01000008">
    <property type="protein sequence ID" value="RCW47475.1"/>
    <property type="molecule type" value="Genomic_DNA"/>
</dbReference>
<dbReference type="Proteomes" id="UP000252415">
    <property type="component" value="Unassembled WGS sequence"/>
</dbReference>